<dbReference type="VEuPathDB" id="FungiDB:BON22_3206"/>
<organism evidence="2">
    <name type="scientific">Cyberlindnera fabianii</name>
    <name type="common">Yeast</name>
    <name type="synonym">Hansenula fabianii</name>
    <dbReference type="NCBI Taxonomy" id="36022"/>
    <lineage>
        <taxon>Eukaryota</taxon>
        <taxon>Fungi</taxon>
        <taxon>Dikarya</taxon>
        <taxon>Ascomycota</taxon>
        <taxon>Saccharomycotina</taxon>
        <taxon>Saccharomycetes</taxon>
        <taxon>Phaffomycetales</taxon>
        <taxon>Phaffomycetaceae</taxon>
        <taxon>Cyberlindnera</taxon>
    </lineage>
</organism>
<feature type="region of interest" description="Disordered" evidence="1">
    <location>
        <begin position="515"/>
        <end position="544"/>
    </location>
</feature>
<evidence type="ECO:0000256" key="1">
    <source>
        <dbReference type="SAM" id="MobiDB-lite"/>
    </source>
</evidence>
<accession>A0A061AYS3</accession>
<protein>
    <submittedName>
        <fullName evidence="2">CYFA0S10e01277g1_1</fullName>
    </submittedName>
</protein>
<evidence type="ECO:0000313" key="2">
    <source>
        <dbReference type="EMBL" id="CDR42701.1"/>
    </source>
</evidence>
<reference evidence="2" key="1">
    <citation type="journal article" date="2014" name="Genome Announc.">
        <title>Genome sequence of the yeast Cyberlindnera fabianii (Hansenula fabianii).</title>
        <authorList>
            <person name="Freel K.C."/>
            <person name="Sarilar V."/>
            <person name="Neuveglise C."/>
            <person name="Devillers H."/>
            <person name="Friedrich A."/>
            <person name="Schacherer J."/>
        </authorList>
    </citation>
    <scope>NUCLEOTIDE SEQUENCE</scope>
    <source>
        <strain evidence="2">YJS4271</strain>
    </source>
</reference>
<dbReference type="VEuPathDB" id="FungiDB:BON22_3205"/>
<proteinExistence type="predicted"/>
<dbReference type="EMBL" id="LK052895">
    <property type="protein sequence ID" value="CDR42701.1"/>
    <property type="molecule type" value="Genomic_DNA"/>
</dbReference>
<dbReference type="AlphaFoldDB" id="A0A061AYS3"/>
<gene>
    <name evidence="2" type="ORF">CYFA0S_10e01277g</name>
</gene>
<feature type="compositionally biased region" description="Acidic residues" evidence="1">
    <location>
        <begin position="522"/>
        <end position="531"/>
    </location>
</feature>
<sequence length="589" mass="67090">MDNMVSKRASTILELLPPELFYKVSIRLTCYDVVALLKAFPGLQYHFVLITDHKRTPYAFDFPGIQRHILTYSEFVSKGLSKGNRRTMMRLFEFADHVDQMIKVTRRISYNSPCQPFKWMKPGNLVYVRMSGAERALVDASLNNQRLLLFLSATEAEYLVDNNPLGNVRTWPFALPTVFEHNLKHLHLENVKVLKDVVLANVKTMMLTFVKKEGHSKVISLSAPKLEKLSIVFESKFPVLSDNQFPKLNSLEVQDRRWLQEGFCNEPIECDALTRDMILKKQIDLRFTSSCLHIEITGLPIEVMSLLRLDNVRALVWGNCIRPHERIDGSLPLEIRVGDKVQSLEIMNTVPDAKFTLARDHNPGIKNFTFITWAPRSDINGIMRKTNLEQASLQADIDPVQYPERYLDVPEVPSSDSMKSLKHLYVWGFKVGPRFLLGEVLETKLTELETLEIEFQSTPDDSKNQTIRINGIPLSLRYLSLSQRSHIQRNTLVYATGTFEIRGVKIVRRASTTYAPNAPIQEDTDTSDDETTSTSGPPPCIVDSSGLSTMKTIFYRNRVLPPQPDARLLLPPALEFDEAHDADGDDILD</sequence>
<name>A0A061AYS3_CYBFA</name>